<evidence type="ECO:0000313" key="1">
    <source>
        <dbReference type="EMBL" id="MBB4860067.1"/>
    </source>
</evidence>
<gene>
    <name evidence="1" type="ORF">HNO88_003405</name>
</gene>
<dbReference type="AlphaFoldDB" id="A0A7W7KC21"/>
<dbReference type="Proteomes" id="UP000555448">
    <property type="component" value="Unassembled WGS sequence"/>
</dbReference>
<proteinExistence type="predicted"/>
<dbReference type="Gene3D" id="1.10.10.620">
    <property type="entry name" value="ribosome modulation factor like domain"/>
    <property type="match status" value="1"/>
</dbReference>
<dbReference type="InterPro" id="IPR023200">
    <property type="entry name" value="RMF_sf"/>
</dbReference>
<protein>
    <submittedName>
        <fullName evidence="1">Ribosome modulation factor</fullName>
    </submittedName>
</protein>
<sequence>MNTVAPARHVAHAHLWGIKAALAELPLSSNPYRTPKDRAAWVAGYHQASAPALIVNR</sequence>
<accession>A0A7W7KC21</accession>
<reference evidence="1 2" key="1">
    <citation type="submission" date="2020-08" db="EMBL/GenBank/DDBJ databases">
        <title>Functional genomics of gut bacteria from endangered species of beetles.</title>
        <authorList>
            <person name="Carlos-Shanley C."/>
        </authorList>
    </citation>
    <scope>NUCLEOTIDE SEQUENCE [LARGE SCALE GENOMIC DNA]</scope>
    <source>
        <strain evidence="1 2">S00245</strain>
    </source>
</reference>
<comment type="caution">
    <text evidence="1">The sequence shown here is derived from an EMBL/GenBank/DDBJ whole genome shotgun (WGS) entry which is preliminary data.</text>
</comment>
<name>A0A7W7KC21_9SPHN</name>
<dbReference type="RefSeq" id="WP_184248134.1">
    <property type="nucleotide sequence ID" value="NZ_JACHLR010000016.1"/>
</dbReference>
<organism evidence="1 2">
    <name type="scientific">Novosphingobium chloroacetimidivorans</name>
    <dbReference type="NCBI Taxonomy" id="1428314"/>
    <lineage>
        <taxon>Bacteria</taxon>
        <taxon>Pseudomonadati</taxon>
        <taxon>Pseudomonadota</taxon>
        <taxon>Alphaproteobacteria</taxon>
        <taxon>Sphingomonadales</taxon>
        <taxon>Sphingomonadaceae</taxon>
        <taxon>Novosphingobium</taxon>
    </lineage>
</organism>
<dbReference type="EMBL" id="JACHLR010000016">
    <property type="protein sequence ID" value="MBB4860067.1"/>
    <property type="molecule type" value="Genomic_DNA"/>
</dbReference>
<evidence type="ECO:0000313" key="2">
    <source>
        <dbReference type="Proteomes" id="UP000555448"/>
    </source>
</evidence>
<keyword evidence="2" id="KW-1185">Reference proteome</keyword>